<evidence type="ECO:0000313" key="1">
    <source>
        <dbReference type="EMBL" id="OHT04705.1"/>
    </source>
</evidence>
<dbReference type="GO" id="GO:0034315">
    <property type="term" value="P:regulation of Arp2/3 complex-mediated actin nucleation"/>
    <property type="evidence" value="ECO:0007669"/>
    <property type="project" value="TreeGrafter"/>
</dbReference>
<dbReference type="PANTHER" id="PTHR24112">
    <property type="entry name" value="LEUCINE-RICH REPEAT, ISOFORM F-RELATED"/>
    <property type="match status" value="1"/>
</dbReference>
<name>A0A1J4JZW6_9EUKA</name>
<dbReference type="SUPFAM" id="SSF52047">
    <property type="entry name" value="RNI-like"/>
    <property type="match status" value="1"/>
</dbReference>
<proteinExistence type="predicted"/>
<organism evidence="1 2">
    <name type="scientific">Tritrichomonas foetus</name>
    <dbReference type="NCBI Taxonomy" id="1144522"/>
    <lineage>
        <taxon>Eukaryota</taxon>
        <taxon>Metamonada</taxon>
        <taxon>Parabasalia</taxon>
        <taxon>Tritrichomonadida</taxon>
        <taxon>Tritrichomonadidae</taxon>
        <taxon>Tritrichomonas</taxon>
    </lineage>
</organism>
<dbReference type="AlphaFoldDB" id="A0A1J4JZW6"/>
<sequence>MTKHYSIFFLIHRIQYSIVLSFAIQNDLMTLLDKETLGVLSPVFKISRVQILWDDVVNEVEENGQLSSRICLIATTGIYLVKKKSFPHPAKIVNFIPFSDVNTISVTDDKTTFMSYRSKITIQHQNVSPFAFITYCIRKSQFPLSMLPLKTCFPNEEPFTLINNSSPYQPASLFIDRIITCAMHLKVEVTPQILKMIINDLIIKDNTFTITKQITKSLLFPAIMLSLPYEKELDQIILDSCNLSKILHNFEEIFLRGNQVTRLMFVNCDFTDSLHHFQRLISTNNVLKPSNWVFSHINITDSFASFFDALNLLSCNIISLTFDNCVFTPDSMSAVFQSILFNACFHHLESFSLDGTINYFDLPLQVASLTCCSWVMLSKCLHSISLSHCNMDAVSVIPQLLNFDTGLRELRMSGCLFTSNLVFSRPPVLNHLAHLDLSCSKFTVDSLLSVFEVIRTKVFIIDGLDLSSLNISKDEKTEFLQKLSKIQVDPLITFIFDDNELNDEQTTFLANFVVNQKNLIHLSLNNSIDVTNSNSCIPILFSSLEKLNLASLSLRSEKSPKFSFGRILIDRIPPLLSKHCIKYLDITGQLFYDEGLEMLKANLDCELEDLYIDGTQSSLDAIIDFCEAAIESPLKFVSYPSNDFSRAAEKSNEDPNKLQHIEDDIFNRFFARFSRKPTERLWKRLMKINDQKVEDKNILCKRENSIPGLKRYPISQFFIDSIANRNPELESLFNECIDTKSENFKEAIFKYVEQIDEKLSFHSLMQIE</sequence>
<dbReference type="EMBL" id="MLAK01000783">
    <property type="protein sequence ID" value="OHT04705.1"/>
    <property type="molecule type" value="Genomic_DNA"/>
</dbReference>
<dbReference type="GO" id="GO:0016477">
    <property type="term" value="P:cell migration"/>
    <property type="evidence" value="ECO:0007669"/>
    <property type="project" value="TreeGrafter"/>
</dbReference>
<keyword evidence="2" id="KW-1185">Reference proteome</keyword>
<evidence type="ECO:0000313" key="2">
    <source>
        <dbReference type="Proteomes" id="UP000179807"/>
    </source>
</evidence>
<dbReference type="GeneID" id="94840428"/>
<dbReference type="OrthoDB" id="10598082at2759"/>
<accession>A0A1J4JZW6</accession>
<reference evidence="1" key="1">
    <citation type="submission" date="2016-10" db="EMBL/GenBank/DDBJ databases">
        <authorList>
            <person name="Benchimol M."/>
            <person name="Almeida L.G."/>
            <person name="Vasconcelos A.T."/>
            <person name="Perreira-Neves A."/>
            <person name="Rosa I.A."/>
            <person name="Tasca T."/>
            <person name="Bogo M.R."/>
            <person name="de Souza W."/>
        </authorList>
    </citation>
    <scope>NUCLEOTIDE SEQUENCE [LARGE SCALE GENOMIC DNA]</scope>
    <source>
        <strain evidence="1">K</strain>
    </source>
</reference>
<dbReference type="RefSeq" id="XP_068357841.1">
    <property type="nucleotide sequence ID" value="XM_068505724.1"/>
</dbReference>
<protein>
    <recommendedName>
        <fullName evidence="3">Leucine Rich Repeat family protein</fullName>
    </recommendedName>
</protein>
<evidence type="ECO:0008006" key="3">
    <source>
        <dbReference type="Google" id="ProtNLM"/>
    </source>
</evidence>
<gene>
    <name evidence="1" type="ORF">TRFO_27708</name>
</gene>
<dbReference type="InterPro" id="IPR051279">
    <property type="entry name" value="PP1-Reg/Actin-Interact_Protein"/>
</dbReference>
<comment type="caution">
    <text evidence="1">The sequence shown here is derived from an EMBL/GenBank/DDBJ whole genome shotgun (WGS) entry which is preliminary data.</text>
</comment>
<dbReference type="PANTHER" id="PTHR24112:SF64">
    <property type="entry name" value="CHROMOSOME UNDETERMINED SCAFFOLD_46, WHOLE GENOME SHOTGUN SEQUENCE"/>
    <property type="match status" value="1"/>
</dbReference>
<dbReference type="Gene3D" id="3.80.10.10">
    <property type="entry name" value="Ribonuclease Inhibitor"/>
    <property type="match status" value="1"/>
</dbReference>
<dbReference type="Proteomes" id="UP000179807">
    <property type="component" value="Unassembled WGS sequence"/>
</dbReference>
<dbReference type="GO" id="GO:0030027">
    <property type="term" value="C:lamellipodium"/>
    <property type="evidence" value="ECO:0007669"/>
    <property type="project" value="TreeGrafter"/>
</dbReference>
<dbReference type="VEuPathDB" id="TrichDB:TRFO_27708"/>
<dbReference type="GO" id="GO:0005886">
    <property type="term" value="C:plasma membrane"/>
    <property type="evidence" value="ECO:0007669"/>
    <property type="project" value="TreeGrafter"/>
</dbReference>
<dbReference type="InterPro" id="IPR032675">
    <property type="entry name" value="LRR_dom_sf"/>
</dbReference>